<dbReference type="PANTHER" id="PTHR30582:SF2">
    <property type="entry name" value="L,D-TRANSPEPTIDASE YCIB-RELATED"/>
    <property type="match status" value="1"/>
</dbReference>
<dbReference type="EMBL" id="CAIZ01000104">
    <property type="protein sequence ID" value="CCH69806.1"/>
    <property type="molecule type" value="Genomic_DNA"/>
</dbReference>
<dbReference type="InterPro" id="IPR006311">
    <property type="entry name" value="TAT_signal"/>
</dbReference>
<dbReference type="GO" id="GO:0008360">
    <property type="term" value="P:regulation of cell shape"/>
    <property type="evidence" value="ECO:0007669"/>
    <property type="project" value="UniProtKB-UniRule"/>
</dbReference>
<comment type="caution">
    <text evidence="16">The sequence shown here is derived from an EMBL/GenBank/DDBJ whole genome shotgun (WGS) entry which is preliminary data.</text>
</comment>
<keyword evidence="4" id="KW-0732">Signal</keyword>
<evidence type="ECO:0000256" key="4">
    <source>
        <dbReference type="ARBA" id="ARBA00022729"/>
    </source>
</evidence>
<feature type="active site" description="Proton donor/acceptor" evidence="13">
    <location>
        <position position="337"/>
    </location>
</feature>
<dbReference type="GO" id="GO:0005576">
    <property type="term" value="C:extracellular region"/>
    <property type="evidence" value="ECO:0007669"/>
    <property type="project" value="TreeGrafter"/>
</dbReference>
<feature type="domain" description="L,D-TPase catalytic" evidence="15">
    <location>
        <begin position="252"/>
        <end position="379"/>
    </location>
</feature>
<feature type="active site" description="Nucleophile" evidence="13">
    <location>
        <position position="355"/>
    </location>
</feature>
<evidence type="ECO:0000256" key="9">
    <source>
        <dbReference type="ARBA" id="ARBA00023288"/>
    </source>
</evidence>
<accession>N0E208</accession>
<dbReference type="CDD" id="cd13432">
    <property type="entry name" value="LDT_IgD_like_2"/>
    <property type="match status" value="1"/>
</dbReference>
<dbReference type="RefSeq" id="WP_010849698.1">
    <property type="nucleotide sequence ID" value="NZ_HF570956.1"/>
</dbReference>
<keyword evidence="3" id="KW-0808">Transferase</keyword>
<dbReference type="CDD" id="cd16913">
    <property type="entry name" value="YkuD_like"/>
    <property type="match status" value="1"/>
</dbReference>
<name>N0E208_9MICO</name>
<dbReference type="PROSITE" id="PS51318">
    <property type="entry name" value="TAT"/>
    <property type="match status" value="1"/>
</dbReference>
<feature type="region of interest" description="Disordered" evidence="14">
    <location>
        <begin position="30"/>
        <end position="56"/>
    </location>
</feature>
<evidence type="ECO:0000256" key="14">
    <source>
        <dbReference type="SAM" id="MobiDB-lite"/>
    </source>
</evidence>
<dbReference type="OrthoDB" id="5242354at2"/>
<gene>
    <name evidence="16" type="ORF">BN10_360013</name>
</gene>
<organism evidence="16 17">
    <name type="scientific">Phycicoccus elongatus Lp2</name>
    <dbReference type="NCBI Taxonomy" id="1193181"/>
    <lineage>
        <taxon>Bacteria</taxon>
        <taxon>Bacillati</taxon>
        <taxon>Actinomycetota</taxon>
        <taxon>Actinomycetes</taxon>
        <taxon>Micrococcales</taxon>
        <taxon>Intrasporangiaceae</taxon>
        <taxon>Phycicoccus</taxon>
    </lineage>
</organism>
<dbReference type="STRING" id="1193181.BN10_360013"/>
<dbReference type="SUPFAM" id="SSF141523">
    <property type="entry name" value="L,D-transpeptidase catalytic domain-like"/>
    <property type="match status" value="1"/>
</dbReference>
<keyword evidence="11 13" id="KW-0961">Cell wall biogenesis/degradation</keyword>
<protein>
    <submittedName>
        <fullName evidence="16">ErfK/YbiS/YcfS/YnhG</fullName>
    </submittedName>
</protein>
<dbReference type="PROSITE" id="PS51257">
    <property type="entry name" value="PROKAR_LIPOPROTEIN"/>
    <property type="match status" value="1"/>
</dbReference>
<dbReference type="GO" id="GO:0071555">
    <property type="term" value="P:cell wall organization"/>
    <property type="evidence" value="ECO:0007669"/>
    <property type="project" value="UniProtKB-UniRule"/>
</dbReference>
<keyword evidence="9" id="KW-0449">Lipoprotein</keyword>
<dbReference type="Gene3D" id="2.60.40.3780">
    <property type="match status" value="1"/>
</dbReference>
<evidence type="ECO:0000256" key="12">
    <source>
        <dbReference type="ARBA" id="ARBA00060592"/>
    </source>
</evidence>
<dbReference type="Gene3D" id="2.40.440.10">
    <property type="entry name" value="L,D-transpeptidase catalytic domain-like"/>
    <property type="match status" value="1"/>
</dbReference>
<evidence type="ECO:0000256" key="11">
    <source>
        <dbReference type="ARBA" id="ARBA00023316"/>
    </source>
</evidence>
<evidence type="ECO:0000256" key="8">
    <source>
        <dbReference type="ARBA" id="ARBA00023139"/>
    </source>
</evidence>
<comment type="pathway">
    <text evidence="12">Glycan biosynthesis.</text>
</comment>
<evidence type="ECO:0000313" key="16">
    <source>
        <dbReference type="EMBL" id="CCH69806.1"/>
    </source>
</evidence>
<dbReference type="InterPro" id="IPR041280">
    <property type="entry name" value="Big_10"/>
</dbReference>
<evidence type="ECO:0000256" key="2">
    <source>
        <dbReference type="ARBA" id="ARBA00022475"/>
    </source>
</evidence>
<keyword evidence="7" id="KW-0472">Membrane</keyword>
<keyword evidence="17" id="KW-1185">Reference proteome</keyword>
<dbReference type="PROSITE" id="PS52029">
    <property type="entry name" value="LD_TPASE"/>
    <property type="match status" value="1"/>
</dbReference>
<dbReference type="Pfam" id="PF17964">
    <property type="entry name" value="Big_10"/>
    <property type="match status" value="1"/>
</dbReference>
<keyword evidence="6 13" id="KW-0573">Peptidoglycan synthesis</keyword>
<evidence type="ECO:0000259" key="15">
    <source>
        <dbReference type="PROSITE" id="PS52029"/>
    </source>
</evidence>
<keyword evidence="10" id="KW-0012">Acyltransferase</keyword>
<dbReference type="Gene3D" id="2.60.40.3710">
    <property type="match status" value="1"/>
</dbReference>
<dbReference type="GO" id="GO:0016746">
    <property type="term" value="F:acyltransferase activity"/>
    <property type="evidence" value="ECO:0007669"/>
    <property type="project" value="UniProtKB-KW"/>
</dbReference>
<dbReference type="UniPathway" id="UPA00219"/>
<evidence type="ECO:0000256" key="3">
    <source>
        <dbReference type="ARBA" id="ARBA00022679"/>
    </source>
</evidence>
<dbReference type="HOGENOM" id="CLU_039404_3_0_11"/>
<proteinExistence type="predicted"/>
<sequence length="408" mass="43203">MTKDPLGPLSRRHLAAAAAVGLLAAACTTSPEKKSADAATDDATSAAPTPTPSPTPAVVEIVPADRATDVLPNTPVTVTASVGKVRTVKVTDDQGEELAGSIDAAGNWTSSRFMKPSATYTVEVSAEGPDGTPSTQQAQFTTLKPGVTATYGINYSGMTVGVGMPVAIQFDSAVQTKEMRAQVERLATVTTEPAVEGSWGWLDNRQLMWRPKDFWAPGTKVTVSAPLAGVQTGDTKWVGKDESGGFTIGDAMISHVDVPGHTMTVTRNGQVIRTIPVSNGRPGPETETRSGTKVIIERQSEITMDSATVGIPEGSPGYYKVETKWNLRVTWTGEFLHSAPWSVDAQGTSNVSHGCTNMAPDNAEWMFNNSRAGDVVQVTGSGRTFQPTEGIGVWQYSFEDWKGQSALV</sequence>
<dbReference type="AlphaFoldDB" id="N0E208"/>
<evidence type="ECO:0000256" key="10">
    <source>
        <dbReference type="ARBA" id="ARBA00023315"/>
    </source>
</evidence>
<feature type="compositionally biased region" description="Low complexity" evidence="14">
    <location>
        <begin position="37"/>
        <end position="48"/>
    </location>
</feature>
<evidence type="ECO:0000256" key="6">
    <source>
        <dbReference type="ARBA" id="ARBA00022984"/>
    </source>
</evidence>
<dbReference type="PANTHER" id="PTHR30582">
    <property type="entry name" value="L,D-TRANSPEPTIDASE"/>
    <property type="match status" value="1"/>
</dbReference>
<keyword evidence="8" id="KW-0564">Palmitate</keyword>
<dbReference type="InterPro" id="IPR038063">
    <property type="entry name" value="Transpep_catalytic_dom"/>
</dbReference>
<dbReference type="GO" id="GO:0071972">
    <property type="term" value="F:peptidoglycan L,D-transpeptidase activity"/>
    <property type="evidence" value="ECO:0007669"/>
    <property type="project" value="TreeGrafter"/>
</dbReference>
<evidence type="ECO:0000256" key="7">
    <source>
        <dbReference type="ARBA" id="ARBA00023136"/>
    </source>
</evidence>
<keyword evidence="5 13" id="KW-0133">Cell shape</keyword>
<dbReference type="Pfam" id="PF03734">
    <property type="entry name" value="YkuD"/>
    <property type="match status" value="1"/>
</dbReference>
<evidence type="ECO:0000256" key="1">
    <source>
        <dbReference type="ARBA" id="ARBA00004752"/>
    </source>
</evidence>
<comment type="pathway">
    <text evidence="1 13">Cell wall biogenesis; peptidoglycan biosynthesis.</text>
</comment>
<evidence type="ECO:0000256" key="13">
    <source>
        <dbReference type="PROSITE-ProRule" id="PRU01373"/>
    </source>
</evidence>
<evidence type="ECO:0000313" key="17">
    <source>
        <dbReference type="Proteomes" id="UP000013167"/>
    </source>
</evidence>
<reference evidence="16 17" key="1">
    <citation type="journal article" date="2013" name="ISME J.">
        <title>A metabolic model for members of the genus Tetrasphaera involved in enhanced biological phosphorus removal.</title>
        <authorList>
            <person name="Kristiansen R."/>
            <person name="Nguyen H.T.T."/>
            <person name="Saunders A.M."/>
            <person name="Nielsen J.L."/>
            <person name="Wimmer R."/>
            <person name="Le V.Q."/>
            <person name="McIlroy S.J."/>
            <person name="Petrovski S."/>
            <person name="Seviour R.J."/>
            <person name="Calteau A."/>
            <person name="Nielsen K.L."/>
            <person name="Nielsen P.H."/>
        </authorList>
    </citation>
    <scope>NUCLEOTIDE SEQUENCE [LARGE SCALE GENOMIC DNA]</scope>
    <source>
        <strain evidence="16 17">Lp2</strain>
    </source>
</reference>
<dbReference type="GO" id="GO:0018104">
    <property type="term" value="P:peptidoglycan-protein cross-linking"/>
    <property type="evidence" value="ECO:0007669"/>
    <property type="project" value="TreeGrafter"/>
</dbReference>
<evidence type="ECO:0000256" key="5">
    <source>
        <dbReference type="ARBA" id="ARBA00022960"/>
    </source>
</evidence>
<dbReference type="Proteomes" id="UP000013167">
    <property type="component" value="Unassembled WGS sequence"/>
</dbReference>
<dbReference type="InterPro" id="IPR050979">
    <property type="entry name" value="LD-transpeptidase"/>
</dbReference>
<keyword evidence="2" id="KW-1003">Cell membrane</keyword>
<dbReference type="eggNOG" id="COG1376">
    <property type="taxonomic scope" value="Bacteria"/>
</dbReference>
<dbReference type="FunFam" id="2.40.440.10:FF:000005">
    <property type="entry name" value="L,D-transpeptidase 2"/>
    <property type="match status" value="1"/>
</dbReference>
<dbReference type="InterPro" id="IPR005490">
    <property type="entry name" value="LD_TPept_cat_dom"/>
</dbReference>